<sequence length="93" mass="10832">MRVTFHKGRWQTLEVFISSSRYLPEEYRDIIEPVFSCNACFAAPENMLLGMLTDERCYIRTFSARRLIKARVIGPNGNCVRRFLLLTLDLQAT</sequence>
<dbReference type="PANTHER" id="PTHR46409:SF1">
    <property type="entry name" value="HTH PSQ-TYPE DOMAIN-CONTAINING PROTEIN"/>
    <property type="match status" value="1"/>
</dbReference>
<proteinExistence type="predicted"/>
<name>A0A4Y2QGH5_ARAVE</name>
<dbReference type="AlphaFoldDB" id="A0A4Y2QGH5"/>
<reference evidence="1 2" key="1">
    <citation type="journal article" date="2019" name="Sci. Rep.">
        <title>Orb-weaving spider Araneus ventricosus genome elucidates the spidroin gene catalogue.</title>
        <authorList>
            <person name="Kono N."/>
            <person name="Nakamura H."/>
            <person name="Ohtoshi R."/>
            <person name="Moran D.A.P."/>
            <person name="Shinohara A."/>
            <person name="Yoshida Y."/>
            <person name="Fujiwara M."/>
            <person name="Mori M."/>
            <person name="Tomita M."/>
            <person name="Arakawa K."/>
        </authorList>
    </citation>
    <scope>NUCLEOTIDE SEQUENCE [LARGE SCALE GENOMIC DNA]</scope>
</reference>
<dbReference type="EMBL" id="BGPR01013723">
    <property type="protein sequence ID" value="GBN61926.1"/>
    <property type="molecule type" value="Genomic_DNA"/>
</dbReference>
<evidence type="ECO:0000313" key="1">
    <source>
        <dbReference type="EMBL" id="GBN61926.1"/>
    </source>
</evidence>
<protein>
    <submittedName>
        <fullName evidence="1">Uncharacterized protein</fullName>
    </submittedName>
</protein>
<evidence type="ECO:0000313" key="2">
    <source>
        <dbReference type="Proteomes" id="UP000499080"/>
    </source>
</evidence>
<dbReference type="OrthoDB" id="8023395at2759"/>
<gene>
    <name evidence="1" type="ORF">AVEN_245568_1</name>
</gene>
<accession>A0A4Y2QGH5</accession>
<dbReference type="PANTHER" id="PTHR46409">
    <property type="entry name" value="HTH PSQ-TYPE DOMAIN-CONTAINING PROTEIN"/>
    <property type="match status" value="1"/>
</dbReference>
<dbReference type="Proteomes" id="UP000499080">
    <property type="component" value="Unassembled WGS sequence"/>
</dbReference>
<comment type="caution">
    <text evidence="1">The sequence shown here is derived from an EMBL/GenBank/DDBJ whole genome shotgun (WGS) entry which is preliminary data.</text>
</comment>
<organism evidence="1 2">
    <name type="scientific">Araneus ventricosus</name>
    <name type="common">Orbweaver spider</name>
    <name type="synonym">Epeira ventricosa</name>
    <dbReference type="NCBI Taxonomy" id="182803"/>
    <lineage>
        <taxon>Eukaryota</taxon>
        <taxon>Metazoa</taxon>
        <taxon>Ecdysozoa</taxon>
        <taxon>Arthropoda</taxon>
        <taxon>Chelicerata</taxon>
        <taxon>Arachnida</taxon>
        <taxon>Araneae</taxon>
        <taxon>Araneomorphae</taxon>
        <taxon>Entelegynae</taxon>
        <taxon>Araneoidea</taxon>
        <taxon>Araneidae</taxon>
        <taxon>Araneus</taxon>
    </lineage>
</organism>
<keyword evidence="2" id="KW-1185">Reference proteome</keyword>